<dbReference type="CDD" id="cd05233">
    <property type="entry name" value="SDR_c"/>
    <property type="match status" value="1"/>
</dbReference>
<keyword evidence="2" id="KW-0560">Oxidoreductase</keyword>
<name>A0ABN3M089_9ACTN</name>
<proteinExistence type="inferred from homology"/>
<dbReference type="PRINTS" id="PR00081">
    <property type="entry name" value="GDHRDH"/>
</dbReference>
<dbReference type="RefSeq" id="WP_344360470.1">
    <property type="nucleotide sequence ID" value="NZ_BAAASR010000015.1"/>
</dbReference>
<feature type="domain" description="Ketoreductase" evidence="3">
    <location>
        <begin position="6"/>
        <end position="184"/>
    </location>
</feature>
<dbReference type="InterPro" id="IPR036291">
    <property type="entry name" value="NAD(P)-bd_dom_sf"/>
</dbReference>
<comment type="caution">
    <text evidence="4">The sequence shown here is derived from an EMBL/GenBank/DDBJ whole genome shotgun (WGS) entry which is preliminary data.</text>
</comment>
<dbReference type="InterPro" id="IPR057326">
    <property type="entry name" value="KR_dom"/>
</dbReference>
<reference evidence="4 5" key="1">
    <citation type="journal article" date="2019" name="Int. J. Syst. Evol. Microbiol.">
        <title>The Global Catalogue of Microorganisms (GCM) 10K type strain sequencing project: providing services to taxonomists for standard genome sequencing and annotation.</title>
        <authorList>
            <consortium name="The Broad Institute Genomics Platform"/>
            <consortium name="The Broad Institute Genome Sequencing Center for Infectious Disease"/>
            <person name="Wu L."/>
            <person name="Ma J."/>
        </authorList>
    </citation>
    <scope>NUCLEOTIDE SEQUENCE [LARGE SCALE GENOMIC DNA]</scope>
    <source>
        <strain evidence="4 5">JCM 5062</strain>
    </source>
</reference>
<sequence>MDTVKPLAVVTGASSGIGLALAREFAGHGFDLVVCAEDAAVAAAADELRGRGADVVAVRADLAVYDGVEQLYAAVLATRRPVAAAVLNAGVGEGGAFTDVDLAAHARIIDLNISSTVHLAHRLLPGMIAEGAGRLVVTSSVASMAPGPFQSVYNASKSFLQSFAQALREELRGTGVTVTALMPGPTRTAFFHRAGLADTPLGRMAKDDPALVARHAYTALAHGRGRAITGSARTKALGAATRVLPDPLKALGQRFLSRPRARR</sequence>
<keyword evidence="5" id="KW-1185">Reference proteome</keyword>
<dbReference type="InterPro" id="IPR020904">
    <property type="entry name" value="Sc_DH/Rdtase_CS"/>
</dbReference>
<evidence type="ECO:0000256" key="1">
    <source>
        <dbReference type="ARBA" id="ARBA00006484"/>
    </source>
</evidence>
<dbReference type="Gene3D" id="3.40.50.720">
    <property type="entry name" value="NAD(P)-binding Rossmann-like Domain"/>
    <property type="match status" value="1"/>
</dbReference>
<dbReference type="PROSITE" id="PS00061">
    <property type="entry name" value="ADH_SHORT"/>
    <property type="match status" value="1"/>
</dbReference>
<protein>
    <submittedName>
        <fullName evidence="4">SDR family NAD(P)-dependent oxidoreductase</fullName>
    </submittedName>
</protein>
<evidence type="ECO:0000256" key="2">
    <source>
        <dbReference type="ARBA" id="ARBA00023002"/>
    </source>
</evidence>
<dbReference type="InterPro" id="IPR002347">
    <property type="entry name" value="SDR_fam"/>
</dbReference>
<evidence type="ECO:0000313" key="5">
    <source>
        <dbReference type="Proteomes" id="UP001499942"/>
    </source>
</evidence>
<accession>A0ABN3M089</accession>
<evidence type="ECO:0000313" key="4">
    <source>
        <dbReference type="EMBL" id="GAA2493621.1"/>
    </source>
</evidence>
<dbReference type="SMART" id="SM00822">
    <property type="entry name" value="PKS_KR"/>
    <property type="match status" value="1"/>
</dbReference>
<dbReference type="PANTHER" id="PTHR44196">
    <property type="entry name" value="DEHYDROGENASE/REDUCTASE SDR FAMILY MEMBER 7B"/>
    <property type="match status" value="1"/>
</dbReference>
<gene>
    <name evidence="4" type="ORF">GCM10010393_27000</name>
</gene>
<dbReference type="PANTHER" id="PTHR44196:SF2">
    <property type="entry name" value="SHORT-CHAIN DEHYDROGENASE-RELATED"/>
    <property type="match status" value="1"/>
</dbReference>
<dbReference type="SUPFAM" id="SSF51735">
    <property type="entry name" value="NAD(P)-binding Rossmann-fold domains"/>
    <property type="match status" value="1"/>
</dbReference>
<dbReference type="EMBL" id="BAAASR010000015">
    <property type="protein sequence ID" value="GAA2493621.1"/>
    <property type="molecule type" value="Genomic_DNA"/>
</dbReference>
<dbReference type="Pfam" id="PF00106">
    <property type="entry name" value="adh_short"/>
    <property type="match status" value="1"/>
</dbReference>
<evidence type="ECO:0000259" key="3">
    <source>
        <dbReference type="SMART" id="SM00822"/>
    </source>
</evidence>
<dbReference type="Proteomes" id="UP001499942">
    <property type="component" value="Unassembled WGS sequence"/>
</dbReference>
<organism evidence="4 5">
    <name type="scientific">Streptomyces gobitricini</name>
    <dbReference type="NCBI Taxonomy" id="68211"/>
    <lineage>
        <taxon>Bacteria</taxon>
        <taxon>Bacillati</taxon>
        <taxon>Actinomycetota</taxon>
        <taxon>Actinomycetes</taxon>
        <taxon>Kitasatosporales</taxon>
        <taxon>Streptomycetaceae</taxon>
        <taxon>Streptomyces</taxon>
    </lineage>
</organism>
<comment type="similarity">
    <text evidence="1">Belongs to the short-chain dehydrogenases/reductases (SDR) family.</text>
</comment>